<reference evidence="6" key="1">
    <citation type="journal article" date="2015" name="BMC Genomics">
        <title>Genomic and transcriptomic analysis of the endophytic fungus Pestalotiopsis fici reveals its lifestyle and high potential for synthesis of natural products.</title>
        <authorList>
            <person name="Wang X."/>
            <person name="Zhang X."/>
            <person name="Liu L."/>
            <person name="Xiang M."/>
            <person name="Wang W."/>
            <person name="Sun X."/>
            <person name="Che Y."/>
            <person name="Guo L."/>
            <person name="Liu G."/>
            <person name="Guo L."/>
            <person name="Wang C."/>
            <person name="Yin W.B."/>
            <person name="Stadler M."/>
            <person name="Zhang X."/>
            <person name="Liu X."/>
        </authorList>
    </citation>
    <scope>NUCLEOTIDE SEQUENCE [LARGE SCALE GENOMIC DNA]</scope>
    <source>
        <strain evidence="6">W106-1 / CGMCC3.15140</strain>
    </source>
</reference>
<dbReference type="InterPro" id="IPR019458">
    <property type="entry name" value="Est1-like_N"/>
</dbReference>
<comment type="subcellular location">
    <subcellularLocation>
        <location evidence="1">Nucleus</location>
    </subcellularLocation>
</comment>
<gene>
    <name evidence="5" type="ORF">PFICI_07477</name>
</gene>
<feature type="compositionally biased region" description="Polar residues" evidence="2">
    <location>
        <begin position="636"/>
        <end position="649"/>
    </location>
</feature>
<keyword evidence="1" id="KW-0866">Nonsense-mediated mRNA decay</keyword>
<sequence length="1089" mass="121590">MEQQKLRDAARVSLNKSHNARNAVHEKARELKNSLNDPQISQKNKNGSLTAQLEKLETLLKDLRLACIEVIFYDFEYAQDKDVEGSLWQTHVDVNTEYRRAIGHVNSQNTQSQVVLKRKVDKLYRDFLKTSQFFYRTYIQRLAVQFDIPELRQVAQDLEVEESDVAQQHRPPPPLASLRSKLVKSCYLTLVRMGDLARYRCQHLEKPSKTNLDIALTYYGLARMLNPDDGASYHQTAVLYQPSANHFEIIYHFLRSVCVAKPHQLGATNLEKAFKPLLPQRTQNNSRNNARQLAGKGPSEALTTWFLKLHAHYSQGVAFSAREELEKEVLHRLEGSFKTENNEQLALRLLIANIASCDLAFENIKDAKDWTIERSQSCQYLLLFQVRVAVVLFRVFRPILEDERNADIDEDLEARKNPYGNPGLSPSVKRLLPLIRIYVAWVYVARESLNLYQDWLEPYIRDLYSLLADILSLLLPYAISNPTTVDSQYLLPEDIEARGLKPFADRKLPLFLDVQIVPEYDPPKCRKTIKPRKEILHVDCRPQDEDIWRIRDILCCGIYLAGSAKSPLTIMTTTENVDTWVYLKDGPPKSFDEISMTRMFAQVKMASHNRFLAITDERVRRNDPEDVASHQPLPPQQTSMQPPVQHRQVQSAAHQIMAARSGRAGYAKSNSSLDDDISLSTEAKLAGMVDKLLDEDDDDDPYGFSSHPHGNTSYGMNSSAANEVFGNLMPSPTSRAPQSAAAANGRQIPNLPWNYFFNPTPATESGVPQPARNGVDVPRSIAAQTAAASMGTGQRSPSLANYNNYPNSSAFAYQAYGAQQGYRTEQASIGSIPARVPSAAPALDSPTYSEDQRASALDNLRSALFAQFGSGTANHLQSPTFAYGQPFYSDRNDSAQSKEGHRARTSISSPLANLAKPVSGDRMSQGFMDLQLGEAQGSAAFGVRDDTQLRDQSPKNGPYGLTRPESQVSSYNNSSARSPAFVGSTFPQQFTAISGNETSLEFPSSSNIWAGTPAGARAPRNTVACNGNYFDGTTAFGRNGNVNNRNDPTHFRNRLEELGAGVGESVTAYDRAVLEAAMDDADRKRSQQR</sequence>
<keyword evidence="6" id="KW-1185">Reference proteome</keyword>
<protein>
    <recommendedName>
        <fullName evidence="1">Nonsense-mediated mRNA decay factor</fullName>
    </recommendedName>
</protein>
<dbReference type="Gene3D" id="1.25.40.10">
    <property type="entry name" value="Tetratricopeptide repeat domain"/>
    <property type="match status" value="1"/>
</dbReference>
<dbReference type="OrthoDB" id="69928at2759"/>
<keyword evidence="1" id="KW-0539">Nucleus</keyword>
<accession>W3X1E5</accession>
<dbReference type="GO" id="GO:0005634">
    <property type="term" value="C:nucleus"/>
    <property type="evidence" value="ECO:0007669"/>
    <property type="project" value="UniProtKB-SubCell"/>
</dbReference>
<feature type="domain" description="Telomerase activating protein Est1-like N-terminal" evidence="4">
    <location>
        <begin position="82"/>
        <end position="203"/>
    </location>
</feature>
<feature type="compositionally biased region" description="Basic and acidic residues" evidence="2">
    <location>
        <begin position="890"/>
        <end position="902"/>
    </location>
</feature>
<dbReference type="OMA" id="NSCHFTL"/>
<dbReference type="PANTHER" id="PTHR15696:SF36">
    <property type="entry name" value="NONSENSE-MEDIATED MRNA DECAY FACTOR"/>
    <property type="match status" value="1"/>
</dbReference>
<dbReference type="EMBL" id="KI912113">
    <property type="protein sequence ID" value="ETS79948.1"/>
    <property type="molecule type" value="Genomic_DNA"/>
</dbReference>
<proteinExistence type="predicted"/>
<comment type="function">
    <text evidence="1">Plays a role in nonsense-mediated mRNA decay.</text>
</comment>
<dbReference type="InterPro" id="IPR018834">
    <property type="entry name" value="DNA/RNA-bd_Est1-type"/>
</dbReference>
<organism evidence="5 6">
    <name type="scientific">Pestalotiopsis fici (strain W106-1 / CGMCC3.15140)</name>
    <dbReference type="NCBI Taxonomy" id="1229662"/>
    <lineage>
        <taxon>Eukaryota</taxon>
        <taxon>Fungi</taxon>
        <taxon>Dikarya</taxon>
        <taxon>Ascomycota</taxon>
        <taxon>Pezizomycotina</taxon>
        <taxon>Sordariomycetes</taxon>
        <taxon>Xylariomycetidae</taxon>
        <taxon>Amphisphaeriales</taxon>
        <taxon>Sporocadaceae</taxon>
        <taxon>Pestalotiopsis</taxon>
    </lineage>
</organism>
<dbReference type="Proteomes" id="UP000030651">
    <property type="component" value="Unassembled WGS sequence"/>
</dbReference>
<dbReference type="eggNOG" id="KOG2162">
    <property type="taxonomic scope" value="Eukaryota"/>
</dbReference>
<dbReference type="STRING" id="1229662.W3X1E5"/>
<feature type="region of interest" description="Disordered" evidence="2">
    <location>
        <begin position="887"/>
        <end position="922"/>
    </location>
</feature>
<feature type="region of interest" description="Disordered" evidence="2">
    <location>
        <begin position="942"/>
        <end position="980"/>
    </location>
</feature>
<dbReference type="RefSeq" id="XP_007834249.1">
    <property type="nucleotide sequence ID" value="XM_007836058.1"/>
</dbReference>
<feature type="domain" description="DNA/RNA-binding" evidence="3">
    <location>
        <begin position="215"/>
        <end position="505"/>
    </location>
</feature>
<feature type="compositionally biased region" description="Polar residues" evidence="2">
    <location>
        <begin position="964"/>
        <end position="977"/>
    </location>
</feature>
<dbReference type="AlphaFoldDB" id="W3X1E5"/>
<dbReference type="KEGG" id="pfy:PFICI_07477"/>
<evidence type="ECO:0000259" key="4">
    <source>
        <dbReference type="Pfam" id="PF10374"/>
    </source>
</evidence>
<feature type="compositionally biased region" description="Basic and acidic residues" evidence="2">
    <location>
        <begin position="943"/>
        <end position="953"/>
    </location>
</feature>
<dbReference type="Pfam" id="PF10373">
    <property type="entry name" value="EST1_DNA_bind"/>
    <property type="match status" value="1"/>
</dbReference>
<dbReference type="InParanoid" id="W3X1E5"/>
<feature type="compositionally biased region" description="Basic and acidic residues" evidence="2">
    <location>
        <begin position="617"/>
        <end position="628"/>
    </location>
</feature>
<feature type="region of interest" description="Disordered" evidence="2">
    <location>
        <begin position="617"/>
        <end position="649"/>
    </location>
</feature>
<dbReference type="Pfam" id="PF10374">
    <property type="entry name" value="EST1"/>
    <property type="match status" value="1"/>
</dbReference>
<feature type="region of interest" description="Disordered" evidence="2">
    <location>
        <begin position="1"/>
        <end position="23"/>
    </location>
</feature>
<name>W3X1E5_PESFW</name>
<dbReference type="HOGENOM" id="CLU_284840_0_0_1"/>
<evidence type="ECO:0000259" key="3">
    <source>
        <dbReference type="Pfam" id="PF10373"/>
    </source>
</evidence>
<dbReference type="GeneID" id="19272490"/>
<dbReference type="SUPFAM" id="SSF48452">
    <property type="entry name" value="TPR-like"/>
    <property type="match status" value="1"/>
</dbReference>
<evidence type="ECO:0000313" key="5">
    <source>
        <dbReference type="EMBL" id="ETS79948.1"/>
    </source>
</evidence>
<dbReference type="GO" id="GO:0000184">
    <property type="term" value="P:nuclear-transcribed mRNA catabolic process, nonsense-mediated decay"/>
    <property type="evidence" value="ECO:0007669"/>
    <property type="project" value="UniProtKB-KW"/>
</dbReference>
<evidence type="ECO:0000256" key="1">
    <source>
        <dbReference type="RuleBase" id="RU369098"/>
    </source>
</evidence>
<dbReference type="InterPro" id="IPR045153">
    <property type="entry name" value="Est1/Ebs1-like"/>
</dbReference>
<evidence type="ECO:0000313" key="6">
    <source>
        <dbReference type="Proteomes" id="UP000030651"/>
    </source>
</evidence>
<evidence type="ECO:0000256" key="2">
    <source>
        <dbReference type="SAM" id="MobiDB-lite"/>
    </source>
</evidence>
<feature type="compositionally biased region" description="Basic and acidic residues" evidence="2">
    <location>
        <begin position="1"/>
        <end position="10"/>
    </location>
</feature>
<dbReference type="PANTHER" id="PTHR15696">
    <property type="entry name" value="SMG-7 SUPPRESSOR WITH MORPHOLOGICAL EFFECT ON GENITALIA PROTEIN 7"/>
    <property type="match status" value="1"/>
</dbReference>
<dbReference type="InterPro" id="IPR011990">
    <property type="entry name" value="TPR-like_helical_dom_sf"/>
</dbReference>